<keyword evidence="1" id="KW-1133">Transmembrane helix</keyword>
<dbReference type="PANTHER" id="PTHR15644">
    <property type="entry name" value="OSTEOPETROSIS ASSOCIATED TRANSMEMBRANE PROTEIN 1"/>
    <property type="match status" value="1"/>
</dbReference>
<dbReference type="Pfam" id="PF09777">
    <property type="entry name" value="OSTMP1"/>
    <property type="match status" value="1"/>
</dbReference>
<dbReference type="PANTHER" id="PTHR15644:SF2">
    <property type="entry name" value="OSTEOPETROSIS-ASSOCIATED TRANSMEMBRANE PROTEIN 1"/>
    <property type="match status" value="1"/>
</dbReference>
<feature type="transmembrane region" description="Helical" evidence="1">
    <location>
        <begin position="179"/>
        <end position="197"/>
    </location>
</feature>
<keyword evidence="7" id="KW-1185">Reference proteome</keyword>
<dbReference type="EMBL" id="CAJNOK010000085">
    <property type="protein sequence ID" value="CAF0728122.1"/>
    <property type="molecule type" value="Genomic_DNA"/>
</dbReference>
<reference evidence="4" key="1">
    <citation type="submission" date="2021-02" db="EMBL/GenBank/DDBJ databases">
        <authorList>
            <person name="Nowell W R."/>
        </authorList>
    </citation>
    <scope>NUCLEOTIDE SEQUENCE</scope>
</reference>
<evidence type="ECO:0000313" key="3">
    <source>
        <dbReference type="EMBL" id="CAF0728122.1"/>
    </source>
</evidence>
<keyword evidence="1" id="KW-0812">Transmembrane</keyword>
<dbReference type="EMBL" id="CAJOBC010000442">
    <property type="protein sequence ID" value="CAF3586777.1"/>
    <property type="molecule type" value="Genomic_DNA"/>
</dbReference>
<name>A0A813SWE7_9BILA</name>
<keyword evidence="1" id="KW-0472">Membrane</keyword>
<dbReference type="Proteomes" id="UP000677228">
    <property type="component" value="Unassembled WGS sequence"/>
</dbReference>
<dbReference type="Proteomes" id="UP000681722">
    <property type="component" value="Unassembled WGS sequence"/>
</dbReference>
<evidence type="ECO:0000256" key="1">
    <source>
        <dbReference type="SAM" id="Phobius"/>
    </source>
</evidence>
<evidence type="ECO:0000256" key="2">
    <source>
        <dbReference type="SAM" id="SignalP"/>
    </source>
</evidence>
<dbReference type="EMBL" id="CAJNOQ010000442">
    <property type="protein sequence ID" value="CAF0801718.1"/>
    <property type="molecule type" value="Genomic_DNA"/>
</dbReference>
<evidence type="ECO:0000313" key="6">
    <source>
        <dbReference type="EMBL" id="CAF3586777.1"/>
    </source>
</evidence>
<sequence length="238" mass="27407">MYFLLLTLLFAKVICQQNVTDAIYPIQNPCLALLDRLSDLSSQFLECSVLRSRPFKICEGCIDYFVRFKDLTSLLDKSYSDPDRLITCQGFLENYDSIQIVAQLIAFVENVWASSFCENCIKYYADVNGTVKFEFANNTLKFFRKKASLDSCVFNVTGMNYTRLMWSKQFGCKRHDPDYMAVIGISFLIPTISIIFYVSAMFKGERRLKKLSRQKRLTKSTAAAMIGVMNWMWSNPDG</sequence>
<proteinExistence type="predicted"/>
<comment type="caution">
    <text evidence="4">The sequence shown here is derived from an EMBL/GenBank/DDBJ whole genome shotgun (WGS) entry which is preliminary data.</text>
</comment>
<feature type="signal peptide" evidence="2">
    <location>
        <begin position="1"/>
        <end position="15"/>
    </location>
</feature>
<dbReference type="EMBL" id="CAJOBA010000085">
    <property type="protein sequence ID" value="CAF3502528.1"/>
    <property type="molecule type" value="Genomic_DNA"/>
</dbReference>
<dbReference type="OrthoDB" id="8021850at2759"/>
<gene>
    <name evidence="4" type="ORF">GPM918_LOCUS3551</name>
    <name evidence="3" type="ORF">OVA965_LOCUS594</name>
    <name evidence="6" type="ORF">SRO942_LOCUS3551</name>
    <name evidence="5" type="ORF">TMI583_LOCUS594</name>
</gene>
<evidence type="ECO:0000313" key="4">
    <source>
        <dbReference type="EMBL" id="CAF0801718.1"/>
    </source>
</evidence>
<evidence type="ECO:0000313" key="5">
    <source>
        <dbReference type="EMBL" id="CAF3502528.1"/>
    </source>
</evidence>
<keyword evidence="2" id="KW-0732">Signal</keyword>
<organism evidence="4 7">
    <name type="scientific">Didymodactylos carnosus</name>
    <dbReference type="NCBI Taxonomy" id="1234261"/>
    <lineage>
        <taxon>Eukaryota</taxon>
        <taxon>Metazoa</taxon>
        <taxon>Spiralia</taxon>
        <taxon>Gnathifera</taxon>
        <taxon>Rotifera</taxon>
        <taxon>Eurotatoria</taxon>
        <taxon>Bdelloidea</taxon>
        <taxon>Philodinida</taxon>
        <taxon>Philodinidae</taxon>
        <taxon>Didymodactylos</taxon>
    </lineage>
</organism>
<feature type="chain" id="PRO_5036409340" description="Osteopetrosis associated transmembrane protein" evidence="2">
    <location>
        <begin position="16"/>
        <end position="238"/>
    </location>
</feature>
<dbReference type="GO" id="GO:0005829">
    <property type="term" value="C:cytosol"/>
    <property type="evidence" value="ECO:0007669"/>
    <property type="project" value="TreeGrafter"/>
</dbReference>
<dbReference type="AlphaFoldDB" id="A0A813SWE7"/>
<dbReference type="Proteomes" id="UP000682733">
    <property type="component" value="Unassembled WGS sequence"/>
</dbReference>
<dbReference type="InterPro" id="IPR019172">
    <property type="entry name" value="Osteopetrosis-assoc_TM_1"/>
</dbReference>
<dbReference type="Proteomes" id="UP000663829">
    <property type="component" value="Unassembled WGS sequence"/>
</dbReference>
<evidence type="ECO:0000313" key="7">
    <source>
        <dbReference type="Proteomes" id="UP000663829"/>
    </source>
</evidence>
<accession>A0A813SWE7</accession>
<protein>
    <recommendedName>
        <fullName evidence="8">Osteopetrosis associated transmembrane protein</fullName>
    </recommendedName>
</protein>
<evidence type="ECO:0008006" key="8">
    <source>
        <dbReference type="Google" id="ProtNLM"/>
    </source>
</evidence>